<dbReference type="Gene3D" id="3.40.50.300">
    <property type="entry name" value="P-loop containing nucleotide triphosphate hydrolases"/>
    <property type="match status" value="2"/>
</dbReference>
<evidence type="ECO:0000256" key="10">
    <source>
        <dbReference type="ARBA" id="ARBA00038437"/>
    </source>
</evidence>
<dbReference type="PROSITE" id="PS51643">
    <property type="entry name" value="HD_CAS3"/>
    <property type="match status" value="1"/>
</dbReference>
<dbReference type="SMART" id="SM00471">
    <property type="entry name" value="HDc"/>
    <property type="match status" value="1"/>
</dbReference>
<dbReference type="SMART" id="SM00487">
    <property type="entry name" value="DEXDc"/>
    <property type="match status" value="1"/>
</dbReference>
<dbReference type="InterPro" id="IPR050079">
    <property type="entry name" value="DEAD_box_RNA_helicase"/>
</dbReference>
<dbReference type="RefSeq" id="WP_003389993.1">
    <property type="nucleotide sequence ID" value="NZ_APBN01000009.1"/>
</dbReference>
<dbReference type="GO" id="GO:0005829">
    <property type="term" value="C:cytosol"/>
    <property type="evidence" value="ECO:0007669"/>
    <property type="project" value="TreeGrafter"/>
</dbReference>
<dbReference type="Pfam" id="PF18019">
    <property type="entry name" value="Cas3_HD"/>
    <property type="match status" value="1"/>
</dbReference>
<comment type="caution">
    <text evidence="14">The sequence shown here is derived from an EMBL/GenBank/DDBJ whole genome shotgun (WGS) entry which is preliminary data.</text>
</comment>
<dbReference type="PANTHER" id="PTHR47959">
    <property type="entry name" value="ATP-DEPENDENT RNA HELICASE RHLE-RELATED"/>
    <property type="match status" value="1"/>
</dbReference>
<dbReference type="Gene3D" id="1.10.3210.30">
    <property type="match status" value="1"/>
</dbReference>
<dbReference type="InterPro" id="IPR006474">
    <property type="entry name" value="Helicase_Cas3_CRISPR-ass_core"/>
</dbReference>
<keyword evidence="15" id="KW-1185">Reference proteome</keyword>
<dbReference type="InterPro" id="IPR038257">
    <property type="entry name" value="CRISPR-assoc_Cas3_HD_sf"/>
</dbReference>
<feature type="domain" description="Helicase ATP-binding" evidence="11">
    <location>
        <begin position="289"/>
        <end position="468"/>
    </location>
</feature>
<evidence type="ECO:0000256" key="4">
    <source>
        <dbReference type="ARBA" id="ARBA00022723"/>
    </source>
</evidence>
<evidence type="ECO:0000256" key="3">
    <source>
        <dbReference type="ARBA" id="ARBA00022722"/>
    </source>
</evidence>
<keyword evidence="5" id="KW-0547">Nucleotide-binding</keyword>
<evidence type="ECO:0000256" key="6">
    <source>
        <dbReference type="ARBA" id="ARBA00022801"/>
    </source>
</evidence>
<dbReference type="InterPro" id="IPR014001">
    <property type="entry name" value="Helicase_ATP-bd"/>
</dbReference>
<dbReference type="EMBL" id="APBN01000009">
    <property type="protein sequence ID" value="EMT51171.1"/>
    <property type="molecule type" value="Genomic_DNA"/>
</dbReference>
<dbReference type="GO" id="GO:0046872">
    <property type="term" value="F:metal ion binding"/>
    <property type="evidence" value="ECO:0007669"/>
    <property type="project" value="UniProtKB-KW"/>
</dbReference>
<evidence type="ECO:0000256" key="2">
    <source>
        <dbReference type="ARBA" id="ARBA00009046"/>
    </source>
</evidence>
<dbReference type="InterPro" id="IPR054712">
    <property type="entry name" value="Cas3-like_dom"/>
</dbReference>
<dbReference type="NCBIfam" id="TIGR01587">
    <property type="entry name" value="cas3_core"/>
    <property type="match status" value="1"/>
</dbReference>
<dbReference type="InterPro" id="IPR003607">
    <property type="entry name" value="HD/PDEase_dom"/>
</dbReference>
<keyword evidence="9" id="KW-0051">Antiviral defense</keyword>
<dbReference type="OrthoDB" id="9810236at2"/>
<reference evidence="14 15" key="1">
    <citation type="submission" date="2013-03" db="EMBL/GenBank/DDBJ databases">
        <title>Assembly of a new bacterial strain Brevibacillus borstelensis AK1.</title>
        <authorList>
            <person name="Rajan I."/>
            <person name="PoliReddy D."/>
            <person name="Sugumar T."/>
            <person name="Rathinam K."/>
            <person name="Alqarawi S."/>
            <person name="Khalil A.B."/>
            <person name="Sivakumar N."/>
        </authorList>
    </citation>
    <scope>NUCLEOTIDE SEQUENCE [LARGE SCALE GENOMIC DNA]</scope>
    <source>
        <strain evidence="14 15">AK1</strain>
    </source>
</reference>
<dbReference type="InterPro" id="IPR011545">
    <property type="entry name" value="DEAD/DEAH_box_helicase_dom"/>
</dbReference>
<comment type="similarity">
    <text evidence="10">Belongs to the DEAD box helicase family.</text>
</comment>
<dbReference type="Pfam" id="PF22590">
    <property type="entry name" value="Cas3-like_C_2"/>
    <property type="match status" value="1"/>
</dbReference>
<dbReference type="PATRIC" id="fig|1300222.3.peg.3806"/>
<comment type="similarity">
    <text evidence="2">In the central section; belongs to the CRISPR-associated helicase Cas3 family.</text>
</comment>
<dbReference type="GO" id="GO:0016787">
    <property type="term" value="F:hydrolase activity"/>
    <property type="evidence" value="ECO:0007669"/>
    <property type="project" value="UniProtKB-KW"/>
</dbReference>
<feature type="domain" description="HD Cas3-type" evidence="13">
    <location>
        <begin position="18"/>
        <end position="232"/>
    </location>
</feature>
<evidence type="ECO:0000256" key="8">
    <source>
        <dbReference type="ARBA" id="ARBA00022840"/>
    </source>
</evidence>
<evidence type="ECO:0000256" key="1">
    <source>
        <dbReference type="ARBA" id="ARBA00006847"/>
    </source>
</evidence>
<dbReference type="PROSITE" id="PS51194">
    <property type="entry name" value="HELICASE_CTER"/>
    <property type="match status" value="1"/>
</dbReference>
<dbReference type="STRING" id="1300222.I532_18162"/>
<keyword evidence="3" id="KW-0540">Nuclease</keyword>
<evidence type="ECO:0000313" key="15">
    <source>
        <dbReference type="Proteomes" id="UP000012081"/>
    </source>
</evidence>
<dbReference type="GO" id="GO:0003676">
    <property type="term" value="F:nucleic acid binding"/>
    <property type="evidence" value="ECO:0007669"/>
    <property type="project" value="InterPro"/>
</dbReference>
<evidence type="ECO:0000256" key="9">
    <source>
        <dbReference type="ARBA" id="ARBA00023118"/>
    </source>
</evidence>
<keyword evidence="14" id="KW-0255">Endonuclease</keyword>
<evidence type="ECO:0000256" key="7">
    <source>
        <dbReference type="ARBA" id="ARBA00022806"/>
    </source>
</evidence>
<dbReference type="Pfam" id="PF00270">
    <property type="entry name" value="DEAD"/>
    <property type="match status" value="1"/>
</dbReference>
<dbReference type="SUPFAM" id="SSF109604">
    <property type="entry name" value="HD-domain/PDEase-like"/>
    <property type="match status" value="1"/>
</dbReference>
<evidence type="ECO:0000256" key="5">
    <source>
        <dbReference type="ARBA" id="ARBA00022741"/>
    </source>
</evidence>
<dbReference type="GO" id="GO:0051607">
    <property type="term" value="P:defense response to virus"/>
    <property type="evidence" value="ECO:0007669"/>
    <property type="project" value="UniProtKB-KW"/>
</dbReference>
<evidence type="ECO:0000259" key="13">
    <source>
        <dbReference type="PROSITE" id="PS51643"/>
    </source>
</evidence>
<dbReference type="SUPFAM" id="SSF52540">
    <property type="entry name" value="P-loop containing nucleoside triphosphate hydrolases"/>
    <property type="match status" value="1"/>
</dbReference>
<dbReference type="InterPro" id="IPR001650">
    <property type="entry name" value="Helicase_C-like"/>
</dbReference>
<dbReference type="PROSITE" id="PS51192">
    <property type="entry name" value="HELICASE_ATP_BIND_1"/>
    <property type="match status" value="1"/>
</dbReference>
<dbReference type="InterPro" id="IPR006483">
    <property type="entry name" value="CRISPR-assoc_Cas3_HD"/>
</dbReference>
<keyword evidence="6" id="KW-0378">Hydrolase</keyword>
<dbReference type="GO" id="GO:0004519">
    <property type="term" value="F:endonuclease activity"/>
    <property type="evidence" value="ECO:0007669"/>
    <property type="project" value="UniProtKB-KW"/>
</dbReference>
<comment type="similarity">
    <text evidence="1">In the N-terminal section; belongs to the CRISPR-associated nuclease Cas3-HD family.</text>
</comment>
<dbReference type="GO" id="GO:0003724">
    <property type="term" value="F:RNA helicase activity"/>
    <property type="evidence" value="ECO:0007669"/>
    <property type="project" value="TreeGrafter"/>
</dbReference>
<dbReference type="CDD" id="cd09641">
    <property type="entry name" value="Cas3''_I"/>
    <property type="match status" value="1"/>
</dbReference>
<sequence>MPGIEPPFLAKSLTSSEHDLYAATVAGHLEQVVETAEIIVEKTGWAILQVCQLEEDKLEPIKRVVRVAALLHDLGKLSGDFVNLIEGKDAGPQVVRHELLSCWMLENYEPLLRAVEQYIGDTMWGMLAVKAAILGHHLRFPDGEQTYYGSGELKLYLLHRRADDVRKLIDRTLGEPVDWSQPLSSFPRSRLFAGDYEEKVICEWKENAVGLSASERKLCSIIRGILIAADALGSVRSLSRGDWVERKSVDIRNIFSGIPLQNELGDMIQKKLAKVNTYSPEITQFQETVEAAATYEITVCEAGCGSGKTIAAYRWAKKVNRPFLCFAYPTTATATQGYADYQQYLQSAGKKLHHSRADIDFELLLNQKDGQKEGAFRALEHLLQPVTICTVDTVIGLTQLYYSSLCVLPHILQSAIVFDEIHSYDENLFASLLRFLKEFDLPILLMTASLQQERREALQSLFRELENEGRRAAWCKGPELHQSIPRYRLHAGPSLPKEKLWEALNRNENVLIIMNTTDRAMDLYETLKKEAADKTPGAELFCYHSRFKYRDRLARQQEIVEAFRGRRGICAITTQIAEMSFDVSCDVLMSEIAPFSAVIQRLGRLNRTAKPGDSPGRAYFWMPESISPYEKQRDDVYLTEKILRENAEKPLSQADLSILLATMNTKKREVRQMLSGWEELPETLTGSLRDESSLVDVIVKSDFEKTGGRKQASRSKIMEYVLPVNRGKLPRGDWMKWRHVYIVPDEVIDYDEKRGGMVKGCKSGKSSG</sequence>
<dbReference type="Proteomes" id="UP000012081">
    <property type="component" value="Unassembled WGS sequence"/>
</dbReference>
<gene>
    <name evidence="14" type="ORF">I532_18162</name>
</gene>
<evidence type="ECO:0000313" key="14">
    <source>
        <dbReference type="EMBL" id="EMT51171.1"/>
    </source>
</evidence>
<feature type="domain" description="Helicase C-terminal" evidence="12">
    <location>
        <begin position="496"/>
        <end position="664"/>
    </location>
</feature>
<keyword evidence="7" id="KW-0347">Helicase</keyword>
<dbReference type="PANTHER" id="PTHR47959:SF16">
    <property type="entry name" value="CRISPR-ASSOCIATED NUCLEASE_HELICASE CAS3-RELATED"/>
    <property type="match status" value="1"/>
</dbReference>
<proteinExistence type="inferred from homology"/>
<dbReference type="InterPro" id="IPR027417">
    <property type="entry name" value="P-loop_NTPase"/>
</dbReference>
<name>M8DW05_9BACL</name>
<protein>
    <submittedName>
        <fullName evidence="14">CRISPR-associated helicase Cas3/CRISPR-associated endonuclease Cas3-HD</fullName>
    </submittedName>
</protein>
<dbReference type="GO" id="GO:0005524">
    <property type="term" value="F:ATP binding"/>
    <property type="evidence" value="ECO:0007669"/>
    <property type="project" value="UniProtKB-KW"/>
</dbReference>
<evidence type="ECO:0000259" key="12">
    <source>
        <dbReference type="PROSITE" id="PS51194"/>
    </source>
</evidence>
<dbReference type="NCBIfam" id="TIGR01596">
    <property type="entry name" value="cas3_HD"/>
    <property type="match status" value="1"/>
</dbReference>
<dbReference type="AlphaFoldDB" id="M8DW05"/>
<keyword evidence="8" id="KW-0067">ATP-binding</keyword>
<accession>M8DW05</accession>
<organism evidence="14 15">
    <name type="scientific">Brevibacillus borstelensis AK1</name>
    <dbReference type="NCBI Taxonomy" id="1300222"/>
    <lineage>
        <taxon>Bacteria</taxon>
        <taxon>Bacillati</taxon>
        <taxon>Bacillota</taxon>
        <taxon>Bacilli</taxon>
        <taxon>Bacillales</taxon>
        <taxon>Paenibacillaceae</taxon>
        <taxon>Brevibacillus</taxon>
    </lineage>
</organism>
<keyword evidence="4" id="KW-0479">Metal-binding</keyword>
<evidence type="ECO:0000259" key="11">
    <source>
        <dbReference type="PROSITE" id="PS51192"/>
    </source>
</evidence>